<organism evidence="2 3">
    <name type="scientific">Pestalotiopsis fici (strain W106-1 / CGMCC3.15140)</name>
    <dbReference type="NCBI Taxonomy" id="1229662"/>
    <lineage>
        <taxon>Eukaryota</taxon>
        <taxon>Fungi</taxon>
        <taxon>Dikarya</taxon>
        <taxon>Ascomycota</taxon>
        <taxon>Pezizomycotina</taxon>
        <taxon>Sordariomycetes</taxon>
        <taxon>Xylariomycetidae</taxon>
        <taxon>Amphisphaeriales</taxon>
        <taxon>Sporocadaceae</taxon>
        <taxon>Pestalotiopsis</taxon>
    </lineage>
</organism>
<dbReference type="GeneID" id="19276533"/>
<evidence type="ECO:0000256" key="1">
    <source>
        <dbReference type="SAM" id="SignalP"/>
    </source>
</evidence>
<name>W3WQL1_PESFW</name>
<dbReference type="InParanoid" id="W3WQL1"/>
<keyword evidence="1" id="KW-0732">Signal</keyword>
<reference evidence="3" key="1">
    <citation type="journal article" date="2015" name="BMC Genomics">
        <title>Genomic and transcriptomic analysis of the endophytic fungus Pestalotiopsis fici reveals its lifestyle and high potential for synthesis of natural products.</title>
        <authorList>
            <person name="Wang X."/>
            <person name="Zhang X."/>
            <person name="Liu L."/>
            <person name="Xiang M."/>
            <person name="Wang W."/>
            <person name="Sun X."/>
            <person name="Che Y."/>
            <person name="Guo L."/>
            <person name="Liu G."/>
            <person name="Guo L."/>
            <person name="Wang C."/>
            <person name="Yin W.B."/>
            <person name="Stadler M."/>
            <person name="Zhang X."/>
            <person name="Liu X."/>
        </authorList>
    </citation>
    <scope>NUCLEOTIDE SEQUENCE [LARGE SCALE GENOMIC DNA]</scope>
    <source>
        <strain evidence="3">W106-1 / CGMCC3.15140</strain>
    </source>
</reference>
<evidence type="ECO:0000313" key="2">
    <source>
        <dbReference type="EMBL" id="ETS76133.1"/>
    </source>
</evidence>
<dbReference type="Proteomes" id="UP000030651">
    <property type="component" value="Unassembled WGS sequence"/>
</dbReference>
<dbReference type="AlphaFoldDB" id="W3WQL1"/>
<dbReference type="eggNOG" id="ENOG502T0WH">
    <property type="taxonomic scope" value="Eukaryota"/>
</dbReference>
<dbReference type="RefSeq" id="XP_007838292.1">
    <property type="nucleotide sequence ID" value="XM_007840101.1"/>
</dbReference>
<dbReference type="InterPro" id="IPR045469">
    <property type="entry name" value="Nis1"/>
</dbReference>
<keyword evidence="3" id="KW-1185">Reference proteome</keyword>
<dbReference type="Pfam" id="PF19271">
    <property type="entry name" value="Nis1"/>
    <property type="match status" value="1"/>
</dbReference>
<dbReference type="HOGENOM" id="CLU_1844997_0_0_1"/>
<dbReference type="EMBL" id="KI912117">
    <property type="protein sequence ID" value="ETS76133.1"/>
    <property type="molecule type" value="Genomic_DNA"/>
</dbReference>
<feature type="chain" id="PRO_5004833839" evidence="1">
    <location>
        <begin position="21"/>
        <end position="134"/>
    </location>
</feature>
<feature type="signal peptide" evidence="1">
    <location>
        <begin position="1"/>
        <end position="20"/>
    </location>
</feature>
<dbReference type="OMA" id="WEDYSIV"/>
<sequence>MVSIKTLAGAALAAALPASAYVNGISGPETAAAGSSIDATVTTSIYVQNWVDYSIIWGLAPATYNCAEYKCIGQQIGYSAAYPDQLPLGNFSVALAIPEVSAGDYQLFAAVPYLVGASGTVDVETFYYNITITA</sequence>
<gene>
    <name evidence="2" type="ORF">PFICI_11520</name>
</gene>
<protein>
    <submittedName>
        <fullName evidence="2">Uncharacterized protein</fullName>
    </submittedName>
</protein>
<dbReference type="KEGG" id="pfy:PFICI_11520"/>
<dbReference type="OrthoDB" id="4689996at2759"/>
<accession>W3WQL1</accession>
<evidence type="ECO:0000313" key="3">
    <source>
        <dbReference type="Proteomes" id="UP000030651"/>
    </source>
</evidence>
<proteinExistence type="predicted"/>